<dbReference type="Gene3D" id="2.60.120.10">
    <property type="entry name" value="Jelly Rolls"/>
    <property type="match status" value="1"/>
</dbReference>
<dbReference type="InterPro" id="IPR011051">
    <property type="entry name" value="RmlC_Cupin_sf"/>
</dbReference>
<feature type="non-terminal residue" evidence="1">
    <location>
        <position position="1"/>
    </location>
</feature>
<protein>
    <recommendedName>
        <fullName evidence="2">ChrR-like cupin domain-containing protein</fullName>
    </recommendedName>
</protein>
<reference evidence="1" key="1">
    <citation type="submission" date="2018-05" db="EMBL/GenBank/DDBJ databases">
        <authorList>
            <person name="Lanie J.A."/>
            <person name="Ng W.-L."/>
            <person name="Kazmierczak K.M."/>
            <person name="Andrzejewski T.M."/>
            <person name="Davidsen T.M."/>
            <person name="Wayne K.J."/>
            <person name="Tettelin H."/>
            <person name="Glass J.I."/>
            <person name="Rusch D."/>
            <person name="Podicherti R."/>
            <person name="Tsui H.-C.T."/>
            <person name="Winkler M.E."/>
        </authorList>
    </citation>
    <scope>NUCLEOTIDE SEQUENCE</scope>
</reference>
<dbReference type="EMBL" id="UINC01035224">
    <property type="protein sequence ID" value="SVB27296.1"/>
    <property type="molecule type" value="Genomic_DNA"/>
</dbReference>
<dbReference type="InterPro" id="IPR014710">
    <property type="entry name" value="RmlC-like_jellyroll"/>
</dbReference>
<dbReference type="Pfam" id="PF14499">
    <property type="entry name" value="DUF4437"/>
    <property type="match status" value="1"/>
</dbReference>
<gene>
    <name evidence="1" type="ORF">METZ01_LOCUS180150</name>
</gene>
<organism evidence="1">
    <name type="scientific">marine metagenome</name>
    <dbReference type="NCBI Taxonomy" id="408172"/>
    <lineage>
        <taxon>unclassified sequences</taxon>
        <taxon>metagenomes</taxon>
        <taxon>ecological metagenomes</taxon>
    </lineage>
</organism>
<evidence type="ECO:0000313" key="1">
    <source>
        <dbReference type="EMBL" id="SVB27296.1"/>
    </source>
</evidence>
<dbReference type="InterPro" id="IPR028013">
    <property type="entry name" value="DUF4437"/>
</dbReference>
<dbReference type="SUPFAM" id="SSF51182">
    <property type="entry name" value="RmlC-like cupins"/>
    <property type="match status" value="2"/>
</dbReference>
<proteinExistence type="predicted"/>
<evidence type="ECO:0008006" key="2">
    <source>
        <dbReference type="Google" id="ProtNLM"/>
    </source>
</evidence>
<accession>A0A382CME1</accession>
<sequence length="274" mass="31299">VARPWIEFIQSQNLPWEVGDLNGTRPNLEIKVLSVDADSGACSLLLRYPVGWSRTELEFLAVDEEFLVLDGVMTLNGHIYEKFSYAHLPKGYRRESMSTNSGAVVLTFMSATPEYKSDETFDPARLVEHIDTIQVPYTGNFHPEFPPGAGRKTLFEDPVTGDQTWILGTMPLRWAERQEIHPVVEEMYLLSGEVHGNRGVMRPGAYFWRPPGERHGPYGSLTGNLYFFRTKGGKLSTEYVDSDYRFHWWPEFDPVIPEPMLPYSWELETAAGNF</sequence>
<name>A0A382CME1_9ZZZZ</name>
<dbReference type="AlphaFoldDB" id="A0A382CME1"/>